<dbReference type="GO" id="GO:0071897">
    <property type="term" value="P:DNA biosynthetic process"/>
    <property type="evidence" value="ECO:0007669"/>
    <property type="project" value="UniProtKB-ARBA"/>
</dbReference>
<comment type="caution">
    <text evidence="2">The sequence shown here is derived from an EMBL/GenBank/DDBJ whole genome shotgun (WGS) entry which is preliminary data.</text>
</comment>
<organism evidence="2 3">
    <name type="scientific">Eumeta variegata</name>
    <name type="common">Bagworm moth</name>
    <name type="synonym">Eumeta japonica</name>
    <dbReference type="NCBI Taxonomy" id="151549"/>
    <lineage>
        <taxon>Eukaryota</taxon>
        <taxon>Metazoa</taxon>
        <taxon>Ecdysozoa</taxon>
        <taxon>Arthropoda</taxon>
        <taxon>Hexapoda</taxon>
        <taxon>Insecta</taxon>
        <taxon>Pterygota</taxon>
        <taxon>Neoptera</taxon>
        <taxon>Endopterygota</taxon>
        <taxon>Lepidoptera</taxon>
        <taxon>Glossata</taxon>
        <taxon>Ditrysia</taxon>
        <taxon>Tineoidea</taxon>
        <taxon>Psychidae</taxon>
        <taxon>Oiketicinae</taxon>
        <taxon>Eumeta</taxon>
    </lineage>
</organism>
<evidence type="ECO:0000259" key="1">
    <source>
        <dbReference type="Pfam" id="PF17919"/>
    </source>
</evidence>
<dbReference type="STRING" id="151549.A0A4C2A935"/>
<gene>
    <name evidence="2" type="primary">pol</name>
    <name evidence="2" type="ORF">EVAR_67631_1</name>
</gene>
<dbReference type="EMBL" id="BGZK01002895">
    <property type="protein sequence ID" value="GBP97206.1"/>
    <property type="molecule type" value="Genomic_DNA"/>
</dbReference>
<sequence>MAKLVSPIIKLCQEALNKVKNSIANPPILIYLDFTQPFRLTTDASNEALGSVFSQIRNNRDHSIAFASRTLSDVERRHSTTEKKCLVLYGQHIHSCHICIYNNSLNKKKISKKSSEVFMTRLWASTEK</sequence>
<reference evidence="2 3" key="1">
    <citation type="journal article" date="2019" name="Commun. Biol.">
        <title>The bagworm genome reveals a unique fibroin gene that provides high tensile strength.</title>
        <authorList>
            <person name="Kono N."/>
            <person name="Nakamura H."/>
            <person name="Ohtoshi R."/>
            <person name="Tomita M."/>
            <person name="Numata K."/>
            <person name="Arakawa K."/>
        </authorList>
    </citation>
    <scope>NUCLEOTIDE SEQUENCE [LARGE SCALE GENOMIC DNA]</scope>
</reference>
<keyword evidence="3" id="KW-1185">Reference proteome</keyword>
<dbReference type="AlphaFoldDB" id="A0A4C2A935"/>
<protein>
    <submittedName>
        <fullName evidence="2">Retrovirus-related Pol polyprotein from transposon opus</fullName>
    </submittedName>
</protein>
<dbReference type="PANTHER" id="PTHR34072">
    <property type="entry name" value="ENZYMATIC POLYPROTEIN-RELATED"/>
    <property type="match status" value="1"/>
</dbReference>
<evidence type="ECO:0000313" key="2">
    <source>
        <dbReference type="EMBL" id="GBP97206.1"/>
    </source>
</evidence>
<dbReference type="Gene3D" id="3.10.20.370">
    <property type="match status" value="1"/>
</dbReference>
<dbReference type="Proteomes" id="UP000299102">
    <property type="component" value="Unassembled WGS sequence"/>
</dbReference>
<feature type="domain" description="Reverse transcriptase/retrotransposon-derived protein RNase H-like" evidence="1">
    <location>
        <begin position="12"/>
        <end position="90"/>
    </location>
</feature>
<dbReference type="InterPro" id="IPR043502">
    <property type="entry name" value="DNA/RNA_pol_sf"/>
</dbReference>
<dbReference type="SUPFAM" id="SSF56672">
    <property type="entry name" value="DNA/RNA polymerases"/>
    <property type="match status" value="1"/>
</dbReference>
<dbReference type="Pfam" id="PF17919">
    <property type="entry name" value="RT_RNaseH_2"/>
    <property type="match status" value="1"/>
</dbReference>
<evidence type="ECO:0000313" key="3">
    <source>
        <dbReference type="Proteomes" id="UP000299102"/>
    </source>
</evidence>
<dbReference type="InterPro" id="IPR041577">
    <property type="entry name" value="RT_RNaseH_2"/>
</dbReference>
<dbReference type="OrthoDB" id="425619at2759"/>
<accession>A0A4C2A935</accession>
<name>A0A4C2A935_EUMVA</name>
<proteinExistence type="predicted"/>